<evidence type="ECO:0000313" key="3">
    <source>
        <dbReference type="Proteomes" id="UP000306630"/>
    </source>
</evidence>
<organism evidence="2 3">
    <name type="scientific">Muribaculum intestinale</name>
    <dbReference type="NCBI Taxonomy" id="1796646"/>
    <lineage>
        <taxon>Bacteria</taxon>
        <taxon>Pseudomonadati</taxon>
        <taxon>Bacteroidota</taxon>
        <taxon>Bacteroidia</taxon>
        <taxon>Bacteroidales</taxon>
        <taxon>Muribaculaceae</taxon>
        <taxon>Muribaculum</taxon>
    </lineage>
</organism>
<keyword evidence="1" id="KW-0732">Signal</keyword>
<comment type="caution">
    <text evidence="2">The sequence shown here is derived from an EMBL/GenBank/DDBJ whole genome shotgun (WGS) entry which is preliminary data.</text>
</comment>
<sequence length="115" mass="12708">MRNKLLILLMCTLFGCAQPSDTLSHSSDGLSSVSLPAGFSVIEHHPDGFYIRLTSAQRATPAIIRSIADTLADKFDRIDLCLDVAHERGDEYASIIGSQVFDYDNDRILSLDKLH</sequence>
<accession>A0A4S1ZK62</accession>
<dbReference type="EMBL" id="SRYD01000001">
    <property type="protein sequence ID" value="TGY76685.1"/>
    <property type="molecule type" value="Genomic_DNA"/>
</dbReference>
<evidence type="ECO:0000313" key="2">
    <source>
        <dbReference type="EMBL" id="TGY76685.1"/>
    </source>
</evidence>
<dbReference type="PROSITE" id="PS51257">
    <property type="entry name" value="PROKAR_LIPOPROTEIN"/>
    <property type="match status" value="1"/>
</dbReference>
<dbReference type="RefSeq" id="WP_135992613.1">
    <property type="nucleotide sequence ID" value="NZ_SRYD01000001.1"/>
</dbReference>
<protein>
    <recommendedName>
        <fullName evidence="4">Beta-hexosaminidase bacterial type N-terminal domain-containing protein</fullName>
    </recommendedName>
</protein>
<name>A0A4S1ZK62_9BACT</name>
<dbReference type="Proteomes" id="UP000306630">
    <property type="component" value="Unassembled WGS sequence"/>
</dbReference>
<feature type="chain" id="PRO_5030099683" description="Beta-hexosaminidase bacterial type N-terminal domain-containing protein" evidence="1">
    <location>
        <begin position="20"/>
        <end position="115"/>
    </location>
</feature>
<feature type="signal peptide" evidence="1">
    <location>
        <begin position="1"/>
        <end position="19"/>
    </location>
</feature>
<reference evidence="2 3" key="1">
    <citation type="submission" date="2019-04" db="EMBL/GenBank/DDBJ databases">
        <title>Microbes associate with the intestines of laboratory mice.</title>
        <authorList>
            <person name="Navarre W."/>
            <person name="Wong E."/>
            <person name="Huang K."/>
            <person name="Tropini C."/>
            <person name="Ng K."/>
            <person name="Yu B."/>
        </authorList>
    </citation>
    <scope>NUCLEOTIDE SEQUENCE [LARGE SCALE GENOMIC DNA]</scope>
    <source>
        <strain evidence="2 3">NM06_A21</strain>
    </source>
</reference>
<dbReference type="AlphaFoldDB" id="A0A4S1ZK62"/>
<evidence type="ECO:0000256" key="1">
    <source>
        <dbReference type="SAM" id="SignalP"/>
    </source>
</evidence>
<gene>
    <name evidence="2" type="ORF">E5333_00055</name>
</gene>
<proteinExistence type="predicted"/>
<evidence type="ECO:0008006" key="4">
    <source>
        <dbReference type="Google" id="ProtNLM"/>
    </source>
</evidence>